<evidence type="ECO:0000256" key="1">
    <source>
        <dbReference type="SAM" id="MobiDB-lite"/>
    </source>
</evidence>
<evidence type="ECO:0000313" key="3">
    <source>
        <dbReference type="Proteomes" id="UP000292082"/>
    </source>
</evidence>
<accession>A0A4V2K7Q3</accession>
<protein>
    <submittedName>
        <fullName evidence="2">Uncharacterized protein</fullName>
    </submittedName>
</protein>
<keyword evidence="3" id="KW-1185">Reference proteome</keyword>
<reference evidence="2 3" key="1">
    <citation type="submission" date="2019-01" db="EMBL/GenBank/DDBJ databases">
        <title>Draft genome sequences of three monokaryotic isolates of the white-rot basidiomycete fungus Dichomitus squalens.</title>
        <authorList>
            <consortium name="DOE Joint Genome Institute"/>
            <person name="Lopez S.C."/>
            <person name="Andreopoulos B."/>
            <person name="Pangilinan J."/>
            <person name="Lipzen A."/>
            <person name="Riley R."/>
            <person name="Ahrendt S."/>
            <person name="Ng V."/>
            <person name="Barry K."/>
            <person name="Daum C."/>
            <person name="Grigoriev I.V."/>
            <person name="Hilden K.S."/>
            <person name="Makela M.R."/>
            <person name="de Vries R.P."/>
        </authorList>
    </citation>
    <scope>NUCLEOTIDE SEQUENCE [LARGE SCALE GENOMIC DNA]</scope>
    <source>
        <strain evidence="2 3">CBS 464.89</strain>
    </source>
</reference>
<name>A0A4V2K7Q3_9APHY</name>
<gene>
    <name evidence="2" type="ORF">BD310DRAFT_822372</name>
</gene>
<dbReference type="EMBL" id="ML145142">
    <property type="protein sequence ID" value="TBU57048.1"/>
    <property type="molecule type" value="Genomic_DNA"/>
</dbReference>
<dbReference type="AlphaFoldDB" id="A0A4V2K7Q3"/>
<evidence type="ECO:0000313" key="2">
    <source>
        <dbReference type="EMBL" id="TBU57048.1"/>
    </source>
</evidence>
<proteinExistence type="predicted"/>
<dbReference type="Proteomes" id="UP000292082">
    <property type="component" value="Unassembled WGS sequence"/>
</dbReference>
<sequence length="292" mass="32430">MFSVRHTPFITLYPSWLLSPTGSGWEDCLSCSEDASVAEPKPPRHSHVLAPQPLKPISILQRVTVKGDAALNRQLSNIHALRPSPTHSDDSWSSHSSSTAASIPAASPSPDQGISLLVSAPVTSSGRVRLPLPFSDDQIEHTVTFASRYGESVSLAEWARLSEKRKTHLGLACPHERLDELFPDDARVLFQCHWPGYATRTRFFDLPSDINDIGANFTTVNLLDMVCKELLNWILRLTNDRHITCRDPRWTIGLNQITFKHIYVSGVVRTKGYVAKWVPVLEIDSTALSMAA</sequence>
<feature type="compositionally biased region" description="Low complexity" evidence="1">
    <location>
        <begin position="93"/>
        <end position="108"/>
    </location>
</feature>
<feature type="region of interest" description="Disordered" evidence="1">
    <location>
        <begin position="80"/>
        <end position="108"/>
    </location>
</feature>
<organism evidence="2 3">
    <name type="scientific">Dichomitus squalens</name>
    <dbReference type="NCBI Taxonomy" id="114155"/>
    <lineage>
        <taxon>Eukaryota</taxon>
        <taxon>Fungi</taxon>
        <taxon>Dikarya</taxon>
        <taxon>Basidiomycota</taxon>
        <taxon>Agaricomycotina</taxon>
        <taxon>Agaricomycetes</taxon>
        <taxon>Polyporales</taxon>
        <taxon>Polyporaceae</taxon>
        <taxon>Dichomitus</taxon>
    </lineage>
</organism>